<dbReference type="SUPFAM" id="SSF56112">
    <property type="entry name" value="Protein kinase-like (PK-like)"/>
    <property type="match status" value="1"/>
</dbReference>
<dbReference type="GO" id="GO:0004305">
    <property type="term" value="F:ethanolamine kinase activity"/>
    <property type="evidence" value="ECO:0007669"/>
    <property type="project" value="TreeGrafter"/>
</dbReference>
<protein>
    <recommendedName>
        <fullName evidence="5">Choline kinase</fullName>
    </recommendedName>
</protein>
<evidence type="ECO:0000313" key="2">
    <source>
        <dbReference type="EMBL" id="TID46764.1"/>
    </source>
</evidence>
<dbReference type="Proteomes" id="UP000251035">
    <property type="component" value="Unassembled WGS sequence"/>
</dbReference>
<proteinExistence type="predicted"/>
<sequence>MMQTKAEAIQREFNNRGIVLRESVTEAKSHAFQDGITNQFLILNDMSGKRYLIRINGKLWPPFTREGEHHNLEQLKKQGFDTALVANKPEEGFQICDLQDETKNFTRINVKGHRISAIQAVAKTIQKYHQLAHFESHYSFQQTLSSASRRLRASGNIEMTAIYRVVVSIFSLITRDDKEFVASHNDLLPSSIYFNGEKTVIVDWEYSGKNHRSYDLALFSLKSCLSPVEESHLIKNYDPEGDNRMEYWLPLMKAGVNFLLLLWELNSSRDEGVHNALFLFKTLQSNLQDAFIQQSAKLVFTEKRCLFFKPERKEAKKHRLTNNNQENTGLDNDGLVSLASSL</sequence>
<dbReference type="RefSeq" id="WP_108290611.1">
    <property type="nucleotide sequence ID" value="NZ_JAWVLH010000002.1"/>
</dbReference>
<accession>A0AB38N9V7</accession>
<dbReference type="GO" id="GO:0004103">
    <property type="term" value="F:choline kinase activity"/>
    <property type="evidence" value="ECO:0007669"/>
    <property type="project" value="TreeGrafter"/>
</dbReference>
<evidence type="ECO:0000313" key="1">
    <source>
        <dbReference type="EMBL" id="PUT49400.1"/>
    </source>
</evidence>
<dbReference type="PANTHER" id="PTHR22603:SF93">
    <property type="entry name" value="RE24176P"/>
    <property type="match status" value="1"/>
</dbReference>
<dbReference type="Gene3D" id="3.90.1200.10">
    <property type="match status" value="1"/>
</dbReference>
<reference evidence="1 3" key="1">
    <citation type="submission" date="2018-04" db="EMBL/GenBank/DDBJ databases">
        <title>Whole genome sequence comparison of clinical and drinking water Legionella pneumophila isolates associated with the Flint Water Crisis.</title>
        <authorList>
            <person name="Garner E."/>
            <person name="Brown C."/>
            <person name="Schwake O."/>
            <person name="Coil D."/>
            <person name="Jospin G."/>
            <person name="Eisen J."/>
            <person name="Edwards M."/>
            <person name="Pruden A."/>
        </authorList>
    </citation>
    <scope>NUCLEOTIDE SEQUENCE [LARGE SCALE GENOMIC DNA]</scope>
    <source>
        <strain evidence="1 3">Genessee03</strain>
    </source>
</reference>
<comment type="caution">
    <text evidence="2">The sequence shown here is derived from an EMBL/GenBank/DDBJ whole genome shotgun (WGS) entry which is preliminary data.</text>
</comment>
<dbReference type="EMBL" id="QCXM01000001">
    <property type="protein sequence ID" value="PUT49400.1"/>
    <property type="molecule type" value="Genomic_DNA"/>
</dbReference>
<dbReference type="EMBL" id="QFGG01000001">
    <property type="protein sequence ID" value="TID46764.1"/>
    <property type="molecule type" value="Genomic_DNA"/>
</dbReference>
<dbReference type="GO" id="GO:0006646">
    <property type="term" value="P:phosphatidylethanolamine biosynthetic process"/>
    <property type="evidence" value="ECO:0007669"/>
    <property type="project" value="TreeGrafter"/>
</dbReference>
<evidence type="ECO:0000313" key="3">
    <source>
        <dbReference type="Proteomes" id="UP000251035"/>
    </source>
</evidence>
<gene>
    <name evidence="1" type="ORF">DB745_01470</name>
    <name evidence="2" type="ORF">DIZ81_01465</name>
</gene>
<keyword evidence="3" id="KW-1185">Reference proteome</keyword>
<dbReference type="Proteomes" id="UP000306421">
    <property type="component" value="Unassembled WGS sequence"/>
</dbReference>
<dbReference type="PANTHER" id="PTHR22603">
    <property type="entry name" value="CHOLINE/ETHANOALAMINE KINASE"/>
    <property type="match status" value="1"/>
</dbReference>
<name>A0AB38N9V7_9GAMM</name>
<dbReference type="GO" id="GO:0005737">
    <property type="term" value="C:cytoplasm"/>
    <property type="evidence" value="ECO:0007669"/>
    <property type="project" value="TreeGrafter"/>
</dbReference>
<dbReference type="Pfam" id="PF01633">
    <property type="entry name" value="Choline_kinase"/>
    <property type="match status" value="1"/>
</dbReference>
<dbReference type="Gene3D" id="3.30.200.20">
    <property type="entry name" value="Phosphorylase Kinase, domain 1"/>
    <property type="match status" value="1"/>
</dbReference>
<organism evidence="2 4">
    <name type="scientific">Legionella taurinensis</name>
    <dbReference type="NCBI Taxonomy" id="70611"/>
    <lineage>
        <taxon>Bacteria</taxon>
        <taxon>Pseudomonadati</taxon>
        <taxon>Pseudomonadota</taxon>
        <taxon>Gammaproteobacteria</taxon>
        <taxon>Legionellales</taxon>
        <taxon>Legionellaceae</taxon>
        <taxon>Legionella</taxon>
    </lineage>
</organism>
<dbReference type="AlphaFoldDB" id="A0AB38N9V7"/>
<evidence type="ECO:0008006" key="5">
    <source>
        <dbReference type="Google" id="ProtNLM"/>
    </source>
</evidence>
<dbReference type="InterPro" id="IPR011009">
    <property type="entry name" value="Kinase-like_dom_sf"/>
</dbReference>
<reference evidence="2 4" key="2">
    <citation type="submission" date="2018-04" db="EMBL/GenBank/DDBJ databases">
        <title>Whole genome sequence comparison of clinical and drinking water Legionella pneumophila isolates.</title>
        <authorList>
            <person name="Garner E."/>
        </authorList>
    </citation>
    <scope>NUCLEOTIDE SEQUENCE [LARGE SCALE GENOMIC DNA]</scope>
    <source>
        <strain evidence="2 4">WH02</strain>
    </source>
</reference>
<evidence type="ECO:0000313" key="4">
    <source>
        <dbReference type="Proteomes" id="UP000306421"/>
    </source>
</evidence>